<evidence type="ECO:0000313" key="3">
    <source>
        <dbReference type="Proteomes" id="UP000308707"/>
    </source>
</evidence>
<gene>
    <name evidence="2" type="ORF">FCE95_08415</name>
</gene>
<dbReference type="RefSeq" id="WP_137266588.1">
    <property type="nucleotide sequence ID" value="NZ_SZUA01000002.1"/>
</dbReference>
<dbReference type="InterPro" id="IPR037401">
    <property type="entry name" value="SnoaL-like"/>
</dbReference>
<dbReference type="OrthoDB" id="9799296at2"/>
<organism evidence="2 3">
    <name type="scientific">Luteimonas gilva</name>
    <dbReference type="NCBI Taxonomy" id="2572684"/>
    <lineage>
        <taxon>Bacteria</taxon>
        <taxon>Pseudomonadati</taxon>
        <taxon>Pseudomonadota</taxon>
        <taxon>Gammaproteobacteria</taxon>
        <taxon>Lysobacterales</taxon>
        <taxon>Lysobacteraceae</taxon>
        <taxon>Luteimonas</taxon>
    </lineage>
</organism>
<comment type="caution">
    <text evidence="2">The sequence shown here is derived from an EMBL/GenBank/DDBJ whole genome shotgun (WGS) entry which is preliminary data.</text>
</comment>
<name>A0A4U5JUQ8_9GAMM</name>
<evidence type="ECO:0000313" key="2">
    <source>
        <dbReference type="EMBL" id="TKR30159.1"/>
    </source>
</evidence>
<dbReference type="PANTHER" id="PTHR42951">
    <property type="entry name" value="METALLO-BETA-LACTAMASE DOMAIN-CONTAINING"/>
    <property type="match status" value="1"/>
</dbReference>
<dbReference type="SUPFAM" id="SSF56281">
    <property type="entry name" value="Metallo-hydrolase/oxidoreductase"/>
    <property type="match status" value="1"/>
</dbReference>
<feature type="domain" description="Metallo-beta-lactamase" evidence="1">
    <location>
        <begin position="309"/>
        <end position="480"/>
    </location>
</feature>
<dbReference type="Proteomes" id="UP000308707">
    <property type="component" value="Unassembled WGS sequence"/>
</dbReference>
<dbReference type="InterPro" id="IPR036866">
    <property type="entry name" value="RibonucZ/Hydroxyglut_hydro"/>
</dbReference>
<dbReference type="InterPro" id="IPR050855">
    <property type="entry name" value="NDM-1-like"/>
</dbReference>
<dbReference type="SUPFAM" id="SSF54427">
    <property type="entry name" value="NTF2-like"/>
    <property type="match status" value="1"/>
</dbReference>
<protein>
    <submittedName>
        <fullName evidence="2">MBL fold metallo-hydrolase</fullName>
    </submittedName>
</protein>
<keyword evidence="2" id="KW-0378">Hydrolase</keyword>
<proteinExistence type="predicted"/>
<dbReference type="GO" id="GO:0016787">
    <property type="term" value="F:hydrolase activity"/>
    <property type="evidence" value="ECO:0007669"/>
    <property type="project" value="UniProtKB-KW"/>
</dbReference>
<dbReference type="Gene3D" id="3.10.450.50">
    <property type="match status" value="1"/>
</dbReference>
<dbReference type="Pfam" id="PF12680">
    <property type="entry name" value="SnoaL_2"/>
    <property type="match status" value="1"/>
</dbReference>
<dbReference type="InterPro" id="IPR032710">
    <property type="entry name" value="NTF2-like_dom_sf"/>
</dbReference>
<evidence type="ECO:0000259" key="1">
    <source>
        <dbReference type="SMART" id="SM00849"/>
    </source>
</evidence>
<dbReference type="PANTHER" id="PTHR42951:SF20">
    <property type="entry name" value="BETA LACTAMASE"/>
    <property type="match status" value="1"/>
</dbReference>
<dbReference type="Gene3D" id="3.60.15.10">
    <property type="entry name" value="Ribonuclease Z/Hydroxyacylglutathione hydrolase-like"/>
    <property type="match status" value="1"/>
</dbReference>
<dbReference type="SMART" id="SM00849">
    <property type="entry name" value="Lactamase_B"/>
    <property type="match status" value="1"/>
</dbReference>
<dbReference type="InterPro" id="IPR001279">
    <property type="entry name" value="Metallo-B-lactamas"/>
</dbReference>
<dbReference type="EMBL" id="SZUA01000002">
    <property type="protein sequence ID" value="TKR30159.1"/>
    <property type="molecule type" value="Genomic_DNA"/>
</dbReference>
<keyword evidence="3" id="KW-1185">Reference proteome</keyword>
<accession>A0A4U5JUQ8</accession>
<reference evidence="2 3" key="1">
    <citation type="submission" date="2019-04" db="EMBL/GenBank/DDBJ databases">
        <title>Reference strain of H23.</title>
        <authorList>
            <person name="Luo X."/>
        </authorList>
    </citation>
    <scope>NUCLEOTIDE SEQUENCE [LARGE SCALE GENOMIC DNA]</scope>
    <source>
        <strain evidence="2 3">H23</strain>
    </source>
</reference>
<dbReference type="AlphaFoldDB" id="A0A4U5JUQ8"/>
<sequence>MTYGLLVLRGIASKIAVRADQVDRMASNLSVRVLRLASLSLSLALCFAAFAANAPAPAQAESDILQRALDYSRLPATTSAVELDMRGLRYTPDQARTADVAIAKVEAKQTVLIDRDGRFRWRTRTLYPGNIEFGFLTVGSASGSATIDELKWRDGIQIDRETAESSREDHADLLFLAPALLLRDASARGAKVATEGASATVAFQDGAGRAATLTLDPASGQVLAASVGPRSYAYSEYREVAGLRQPGRIEQSRDGKLNYVWSDVSLRAAAAPAAEFVLPPGYVEKSSPGPLRATPLGEGAYRIDGAPSGYHTGFVVGDRSVVVFDAPIAPEEAAKVKAEIERAAPGRRIAYVVVSHAHGDHFGGLPAYLADGDVEVFAGAHAGVALKRNLGDKAPAKLTELAAHRRIDLGGKRVDLYPIDSGHSETMLVGYAPESRTVFQGDLFFLPEVGPVQAAFAVGEELAALIESQHLDVVNIVGVHGRSGKRADLTEALRLRKAQARPPAAAASCGNSSDPEKVVQAQLDAYNAHDLDTFVSCYAEGVAIHNLSSDKPPRKGLRTLREDYLFLKEAPKAYRAERANRIVSGPIVVDHELIRGLPPERGVPEAIAVYEVRDGKILNVWFPPRK</sequence>
<dbReference type="Pfam" id="PF00753">
    <property type="entry name" value="Lactamase_B"/>
    <property type="match status" value="1"/>
</dbReference>